<sequence length="49" mass="5799">MSELTKEKRAEILLLRKHYRNVFAGSSGHVVFHDLLTRCYFFNDDITPE</sequence>
<reference evidence="1" key="1">
    <citation type="journal article" date="2015" name="Nature">
        <title>Complex archaea that bridge the gap between prokaryotes and eukaryotes.</title>
        <authorList>
            <person name="Spang A."/>
            <person name="Saw J.H."/>
            <person name="Jorgensen S.L."/>
            <person name="Zaremba-Niedzwiedzka K."/>
            <person name="Martijn J."/>
            <person name="Lind A.E."/>
            <person name="van Eijk R."/>
            <person name="Schleper C."/>
            <person name="Guy L."/>
            <person name="Ettema T.J."/>
        </authorList>
    </citation>
    <scope>NUCLEOTIDE SEQUENCE</scope>
</reference>
<proteinExistence type="predicted"/>
<organism evidence="1">
    <name type="scientific">marine sediment metagenome</name>
    <dbReference type="NCBI Taxonomy" id="412755"/>
    <lineage>
        <taxon>unclassified sequences</taxon>
        <taxon>metagenomes</taxon>
        <taxon>ecological metagenomes</taxon>
    </lineage>
</organism>
<accession>A0A0F9CCN3</accession>
<dbReference type="AlphaFoldDB" id="A0A0F9CCN3"/>
<dbReference type="EMBL" id="LAZR01044932">
    <property type="protein sequence ID" value="KKL03186.1"/>
    <property type="molecule type" value="Genomic_DNA"/>
</dbReference>
<evidence type="ECO:0000313" key="1">
    <source>
        <dbReference type="EMBL" id="KKL03186.1"/>
    </source>
</evidence>
<comment type="caution">
    <text evidence="1">The sequence shown here is derived from an EMBL/GenBank/DDBJ whole genome shotgun (WGS) entry which is preliminary data.</text>
</comment>
<protein>
    <submittedName>
        <fullName evidence="1">Uncharacterized protein</fullName>
    </submittedName>
</protein>
<feature type="non-terminal residue" evidence="1">
    <location>
        <position position="49"/>
    </location>
</feature>
<name>A0A0F9CCN3_9ZZZZ</name>
<gene>
    <name evidence="1" type="ORF">LCGC14_2626180</name>
</gene>